<comment type="caution">
    <text evidence="1">The sequence shown here is derived from an EMBL/GenBank/DDBJ whole genome shotgun (WGS) entry which is preliminary data.</text>
</comment>
<feature type="non-terminal residue" evidence="1">
    <location>
        <position position="31"/>
    </location>
</feature>
<dbReference type="AlphaFoldDB" id="X1TQQ2"/>
<evidence type="ECO:0000313" key="1">
    <source>
        <dbReference type="EMBL" id="GAJ07663.1"/>
    </source>
</evidence>
<dbReference type="EMBL" id="BARW01034554">
    <property type="protein sequence ID" value="GAJ07663.1"/>
    <property type="molecule type" value="Genomic_DNA"/>
</dbReference>
<protein>
    <submittedName>
        <fullName evidence="1">Uncharacterized protein</fullName>
    </submittedName>
</protein>
<sequence length="31" mass="3158">MDGAATGELYNLDIIREIASAVLIPIQVGGG</sequence>
<name>X1TQQ2_9ZZZZ</name>
<accession>X1TQQ2</accession>
<organism evidence="1">
    <name type="scientific">marine sediment metagenome</name>
    <dbReference type="NCBI Taxonomy" id="412755"/>
    <lineage>
        <taxon>unclassified sequences</taxon>
        <taxon>metagenomes</taxon>
        <taxon>ecological metagenomes</taxon>
    </lineage>
</organism>
<reference evidence="1" key="1">
    <citation type="journal article" date="2014" name="Front. Microbiol.">
        <title>High frequency of phylogenetically diverse reductive dehalogenase-homologous genes in deep subseafloor sedimentary metagenomes.</title>
        <authorList>
            <person name="Kawai M."/>
            <person name="Futagami T."/>
            <person name="Toyoda A."/>
            <person name="Takaki Y."/>
            <person name="Nishi S."/>
            <person name="Hori S."/>
            <person name="Arai W."/>
            <person name="Tsubouchi T."/>
            <person name="Morono Y."/>
            <person name="Uchiyama I."/>
            <person name="Ito T."/>
            <person name="Fujiyama A."/>
            <person name="Inagaki F."/>
            <person name="Takami H."/>
        </authorList>
    </citation>
    <scope>NUCLEOTIDE SEQUENCE</scope>
    <source>
        <strain evidence="1">Expedition CK06-06</strain>
    </source>
</reference>
<gene>
    <name evidence="1" type="ORF">S12H4_54128</name>
</gene>
<dbReference type="InterPro" id="IPR013785">
    <property type="entry name" value="Aldolase_TIM"/>
</dbReference>
<proteinExistence type="predicted"/>
<dbReference type="Gene3D" id="3.20.20.70">
    <property type="entry name" value="Aldolase class I"/>
    <property type="match status" value="1"/>
</dbReference>